<dbReference type="AlphaFoldDB" id="A0A1M7KBI8"/>
<keyword evidence="7" id="KW-0472">Membrane</keyword>
<dbReference type="InterPro" id="IPR003593">
    <property type="entry name" value="AAA+_ATPase"/>
</dbReference>
<proteinExistence type="inferred from homology"/>
<dbReference type="GO" id="GO:0016887">
    <property type="term" value="F:ATP hydrolysis activity"/>
    <property type="evidence" value="ECO:0007669"/>
    <property type="project" value="InterPro"/>
</dbReference>
<evidence type="ECO:0000256" key="1">
    <source>
        <dbReference type="ARBA" id="ARBA00004202"/>
    </source>
</evidence>
<dbReference type="RefSeq" id="WP_073251917.1">
    <property type="nucleotide sequence ID" value="NZ_FRCS01000001.1"/>
</dbReference>
<evidence type="ECO:0000256" key="7">
    <source>
        <dbReference type="ARBA" id="ARBA00023136"/>
    </source>
</evidence>
<dbReference type="SMART" id="SM00382">
    <property type="entry name" value="AAA"/>
    <property type="match status" value="2"/>
</dbReference>
<dbReference type="PANTHER" id="PTHR43297:SF2">
    <property type="entry name" value="DIPEPTIDE TRANSPORT ATP-BINDING PROTEIN DPPD"/>
    <property type="match status" value="1"/>
</dbReference>
<dbReference type="CDD" id="cd03257">
    <property type="entry name" value="ABC_NikE_OppD_transporters"/>
    <property type="match status" value="2"/>
</dbReference>
<dbReference type="InterPro" id="IPR017871">
    <property type="entry name" value="ABC_transporter-like_CS"/>
</dbReference>
<keyword evidence="5" id="KW-0547">Nucleotide-binding</keyword>
<keyword evidence="4" id="KW-1003">Cell membrane</keyword>
<dbReference type="EMBL" id="FRCS01000001">
    <property type="protein sequence ID" value="SHM62217.1"/>
    <property type="molecule type" value="Genomic_DNA"/>
</dbReference>
<dbReference type="InterPro" id="IPR013563">
    <property type="entry name" value="Oligopep_ABC_C"/>
</dbReference>
<dbReference type="Proteomes" id="UP000184440">
    <property type="component" value="Unassembled WGS sequence"/>
</dbReference>
<protein>
    <submittedName>
        <fullName evidence="9">Peptide/nickel transport system ATP-binding protein</fullName>
    </submittedName>
</protein>
<keyword evidence="3" id="KW-0813">Transport</keyword>
<dbReference type="STRING" id="134849.SAMN05443668_1011057"/>
<evidence type="ECO:0000256" key="3">
    <source>
        <dbReference type="ARBA" id="ARBA00022448"/>
    </source>
</evidence>
<comment type="subcellular location">
    <subcellularLocation>
        <location evidence="1">Cell membrane</location>
        <topology evidence="1">Peripheral membrane protein</topology>
    </subcellularLocation>
</comment>
<evidence type="ECO:0000259" key="8">
    <source>
        <dbReference type="PROSITE" id="PS50893"/>
    </source>
</evidence>
<evidence type="ECO:0000313" key="10">
    <source>
        <dbReference type="Proteomes" id="UP000184440"/>
    </source>
</evidence>
<feature type="domain" description="ABC transporter" evidence="8">
    <location>
        <begin position="3"/>
        <end position="242"/>
    </location>
</feature>
<dbReference type="PROSITE" id="PS50893">
    <property type="entry name" value="ABC_TRANSPORTER_2"/>
    <property type="match status" value="2"/>
</dbReference>
<gene>
    <name evidence="9" type="ORF">SAMN05443668_1011057</name>
</gene>
<evidence type="ECO:0000256" key="4">
    <source>
        <dbReference type="ARBA" id="ARBA00022475"/>
    </source>
</evidence>
<organism evidence="9 10">
    <name type="scientific">Cryptosporangium aurantiacum</name>
    <dbReference type="NCBI Taxonomy" id="134849"/>
    <lineage>
        <taxon>Bacteria</taxon>
        <taxon>Bacillati</taxon>
        <taxon>Actinomycetota</taxon>
        <taxon>Actinomycetes</taxon>
        <taxon>Cryptosporangiales</taxon>
        <taxon>Cryptosporangiaceae</taxon>
        <taxon>Cryptosporangium</taxon>
    </lineage>
</organism>
<keyword evidence="6 9" id="KW-0067">ATP-binding</keyword>
<comment type="similarity">
    <text evidence="2">Belongs to the ABC transporter superfamily.</text>
</comment>
<feature type="domain" description="ABC transporter" evidence="8">
    <location>
        <begin position="334"/>
        <end position="556"/>
    </location>
</feature>
<evidence type="ECO:0000313" key="9">
    <source>
        <dbReference type="EMBL" id="SHM62217.1"/>
    </source>
</evidence>
<evidence type="ECO:0000256" key="6">
    <source>
        <dbReference type="ARBA" id="ARBA00022840"/>
    </source>
</evidence>
<sequence>MSLSVTDLSVGYGTKTVVDTVSLSIGTGQTLGIVGESGSGKTTLVRALGRHLPENGAVLGGGIRVDDVDVLALPTAELRTWRRRDLAFVHQEAGATLDPTMRIGAQLREVLALQGRPRTEVPDLLAAVQLPATVAQRYPFQLSGGQQQRIVIAAALASRPRLLILDEPTTGLDASVEAEILDLLDRLRHELSATVVLVSHDLGLVGRRCDEVAVLYAGRVVERGAAAAVLRAPSHPYTAALLGSAPKLGVPRTVRRLTAIPGRPPVPGSTEGCAFAPRCPFADVRCTSEEPVERVVDDRAVRCHHVERLRPELQALASPPVSLSPAPEPDGVRLVVDGLTRRYGKYRAVDDVSFTIRRGEVFGLVGESGSGKTTVARTIAGLPAGSGSGTVRLENSRPRGVQMVFQQPDATLNPSQRVRTVLARALRTLGGRGTVEDLATRTQVEPALLPARTTDLSGGQKQRIAIARAFAGEPDLVVCDEPVSALDVSVQAGVLELLAEQRERTGTSYLFISHDLAVVGYLADRVGVLYRGRLVEVGPTEAVLSGPHHPYTAALVSATALPDTDRSGTGCRFAARCPHYLGPRCDTEEPELREITPGHTVRCHLPIEDLPTDAEKRS</sequence>
<dbReference type="OrthoDB" id="5357528at2"/>
<dbReference type="GO" id="GO:0005886">
    <property type="term" value="C:plasma membrane"/>
    <property type="evidence" value="ECO:0007669"/>
    <property type="project" value="UniProtKB-SubCell"/>
</dbReference>
<dbReference type="GO" id="GO:0015833">
    <property type="term" value="P:peptide transport"/>
    <property type="evidence" value="ECO:0007669"/>
    <property type="project" value="InterPro"/>
</dbReference>
<dbReference type="Pfam" id="PF08352">
    <property type="entry name" value="oligo_HPY"/>
    <property type="match status" value="2"/>
</dbReference>
<dbReference type="PROSITE" id="PS00211">
    <property type="entry name" value="ABC_TRANSPORTER_1"/>
    <property type="match status" value="2"/>
</dbReference>
<dbReference type="NCBIfam" id="TIGR01727">
    <property type="entry name" value="oligo_HPY"/>
    <property type="match status" value="2"/>
</dbReference>
<accession>A0A1M7KBI8</accession>
<dbReference type="Pfam" id="PF00005">
    <property type="entry name" value="ABC_tran"/>
    <property type="match status" value="2"/>
</dbReference>
<dbReference type="GO" id="GO:0005524">
    <property type="term" value="F:ATP binding"/>
    <property type="evidence" value="ECO:0007669"/>
    <property type="project" value="UniProtKB-KW"/>
</dbReference>
<dbReference type="SUPFAM" id="SSF52540">
    <property type="entry name" value="P-loop containing nucleoside triphosphate hydrolases"/>
    <property type="match status" value="2"/>
</dbReference>
<dbReference type="InterPro" id="IPR003439">
    <property type="entry name" value="ABC_transporter-like_ATP-bd"/>
</dbReference>
<dbReference type="InterPro" id="IPR027417">
    <property type="entry name" value="P-loop_NTPase"/>
</dbReference>
<evidence type="ECO:0000256" key="5">
    <source>
        <dbReference type="ARBA" id="ARBA00022741"/>
    </source>
</evidence>
<dbReference type="NCBIfam" id="NF008453">
    <property type="entry name" value="PRK11308.1"/>
    <property type="match status" value="2"/>
</dbReference>
<dbReference type="InterPro" id="IPR050388">
    <property type="entry name" value="ABC_Ni/Peptide_Import"/>
</dbReference>
<dbReference type="Gene3D" id="3.40.50.300">
    <property type="entry name" value="P-loop containing nucleotide triphosphate hydrolases"/>
    <property type="match status" value="2"/>
</dbReference>
<dbReference type="PANTHER" id="PTHR43297">
    <property type="entry name" value="OLIGOPEPTIDE TRANSPORT ATP-BINDING PROTEIN APPD"/>
    <property type="match status" value="1"/>
</dbReference>
<evidence type="ECO:0000256" key="2">
    <source>
        <dbReference type="ARBA" id="ARBA00005417"/>
    </source>
</evidence>
<reference evidence="9 10" key="1">
    <citation type="submission" date="2016-11" db="EMBL/GenBank/DDBJ databases">
        <authorList>
            <person name="Jaros S."/>
            <person name="Januszkiewicz K."/>
            <person name="Wedrychowicz H."/>
        </authorList>
    </citation>
    <scope>NUCLEOTIDE SEQUENCE [LARGE SCALE GENOMIC DNA]</scope>
    <source>
        <strain evidence="9 10">DSM 46144</strain>
    </source>
</reference>
<name>A0A1M7KBI8_9ACTN</name>
<keyword evidence="10" id="KW-1185">Reference proteome</keyword>